<organism evidence="3 4">
    <name type="scientific">Lentzea flaviverrucosa</name>
    <dbReference type="NCBI Taxonomy" id="200379"/>
    <lineage>
        <taxon>Bacteria</taxon>
        <taxon>Bacillati</taxon>
        <taxon>Actinomycetota</taxon>
        <taxon>Actinomycetes</taxon>
        <taxon>Pseudonocardiales</taxon>
        <taxon>Pseudonocardiaceae</taxon>
        <taxon>Lentzea</taxon>
    </lineage>
</organism>
<evidence type="ECO:0000313" key="3">
    <source>
        <dbReference type="EMBL" id="SER85928.1"/>
    </source>
</evidence>
<feature type="transmembrane region" description="Helical" evidence="2">
    <location>
        <begin position="562"/>
        <end position="579"/>
    </location>
</feature>
<feature type="transmembrane region" description="Helical" evidence="2">
    <location>
        <begin position="692"/>
        <end position="709"/>
    </location>
</feature>
<feature type="transmembrane region" description="Helical" evidence="2">
    <location>
        <begin position="62"/>
        <end position="84"/>
    </location>
</feature>
<keyword evidence="2" id="KW-0472">Membrane</keyword>
<feature type="transmembrane region" description="Helical" evidence="2">
    <location>
        <begin position="623"/>
        <end position="642"/>
    </location>
</feature>
<proteinExistence type="predicted"/>
<keyword evidence="2" id="KW-1133">Transmembrane helix</keyword>
<dbReference type="Proteomes" id="UP000199028">
    <property type="component" value="Unassembled WGS sequence"/>
</dbReference>
<protein>
    <submittedName>
        <fullName evidence="3">Uncharacterized protein</fullName>
    </submittedName>
</protein>
<feature type="transmembrane region" description="Helical" evidence="2">
    <location>
        <begin position="342"/>
        <end position="360"/>
    </location>
</feature>
<dbReference type="OrthoDB" id="3637225at2"/>
<evidence type="ECO:0000256" key="1">
    <source>
        <dbReference type="SAM" id="MobiDB-lite"/>
    </source>
</evidence>
<dbReference type="InterPro" id="IPR046176">
    <property type="entry name" value="DUF6185"/>
</dbReference>
<dbReference type="RefSeq" id="WP_143086767.1">
    <property type="nucleotide sequence ID" value="NZ_FOFT01000007.1"/>
</dbReference>
<reference evidence="4" key="1">
    <citation type="submission" date="2016-10" db="EMBL/GenBank/DDBJ databases">
        <authorList>
            <person name="Varghese N."/>
            <person name="Submissions S."/>
        </authorList>
    </citation>
    <scope>NUCLEOTIDE SEQUENCE [LARGE SCALE GENOMIC DNA]</scope>
    <source>
        <strain evidence="4">CGMCC 4.578</strain>
    </source>
</reference>
<feature type="transmembrane region" description="Helical" evidence="2">
    <location>
        <begin position="424"/>
        <end position="446"/>
    </location>
</feature>
<sequence length="813" mass="89444">MAPSSRRKARAKSEPGQFGLTQKLLAGLTFQRREPEFLLLPSPLNRAVSVAWGRLRAWRPRWAWAALFVLLAGGASIGGVSWFATTPNPSIPQNLKCDNGTFRQAKVTARVQLDVAGLDYPRVTSDLEITVPRSTPGSEFLLTGPSSETGRAAFACLLGDSRSPLEVRQSPPKVVTRDGAVVVTQHSYADVLNTNVVWADLARIDVDTSGQPWLLTIDAPWGLRFAQWDVTLGAPEGWLSGPWPSNPVEVSTTQLRWPSSVPAASRDGKTGADMSHVVVSAKLKPDTKSAFAAVAADRWHKPFAWGAYWLSALVFALYIRWVLRIPRGQRRYESPAGRATRYLPLLVFMAGTQAVLDALPPMHPKFWPNFGWAANGALLAVTALAALHWRVPRIAVLLLYAAGLNALLFAFPRREIAGRWWADMAGVVLAFIITLLFVIWVGKALLTLLREQTSTPLWLWGVGSLCAAVLILERVGLAWVNNQRQQWLGLRQVDRAVTELYRYYPLDLLDETAWLALLVGAAAVWRHAMHSFQDSAKSPMPVAIALFAVGPMWWDVHLWGVWWWAWPLGGVALALFWLLTRLHRPPVPDNSAAGDRKPNPTHTLVAAGPGGSPTENMRTAVRFAAVPSLIAGTGLLITEWVVYPMLSINQQDSVVLDVLDTIAWELAKWLLAATALGLAWRHLPGNRWLSKTVPILLAYAVAPVGQYLVNRASNGVANWVPLVDVMLFTSVMLFVALRLDFASPPADRPQRALPGRVEKFLMYVGLSNMRGRWGEALTLVMALLAIWAAITGGEVAFPSVDPGQFSRQVPTEH</sequence>
<keyword evidence="4" id="KW-1185">Reference proteome</keyword>
<evidence type="ECO:0000313" key="4">
    <source>
        <dbReference type="Proteomes" id="UP000199028"/>
    </source>
</evidence>
<feature type="transmembrane region" description="Helical" evidence="2">
    <location>
        <begin position="776"/>
        <end position="797"/>
    </location>
</feature>
<feature type="transmembrane region" description="Helical" evidence="2">
    <location>
        <begin position="394"/>
        <end position="412"/>
    </location>
</feature>
<dbReference type="AlphaFoldDB" id="A0A1H9SM18"/>
<accession>A0A1H9SM18</accession>
<evidence type="ECO:0000256" key="2">
    <source>
        <dbReference type="SAM" id="Phobius"/>
    </source>
</evidence>
<feature type="transmembrane region" description="Helical" evidence="2">
    <location>
        <begin position="721"/>
        <end position="741"/>
    </location>
</feature>
<feature type="region of interest" description="Disordered" evidence="1">
    <location>
        <begin position="589"/>
        <end position="613"/>
    </location>
</feature>
<name>A0A1H9SM18_9PSEU</name>
<gene>
    <name evidence="3" type="ORF">SAMN05216195_107122</name>
</gene>
<feature type="transmembrane region" description="Helical" evidence="2">
    <location>
        <begin position="366"/>
        <end position="387"/>
    </location>
</feature>
<feature type="transmembrane region" description="Helical" evidence="2">
    <location>
        <begin position="458"/>
        <end position="480"/>
    </location>
</feature>
<feature type="transmembrane region" description="Helical" evidence="2">
    <location>
        <begin position="662"/>
        <end position="680"/>
    </location>
</feature>
<keyword evidence="2" id="KW-0812">Transmembrane</keyword>
<dbReference type="EMBL" id="FOFT01000007">
    <property type="protein sequence ID" value="SER85928.1"/>
    <property type="molecule type" value="Genomic_DNA"/>
</dbReference>
<feature type="transmembrane region" description="Helical" evidence="2">
    <location>
        <begin position="303"/>
        <end position="321"/>
    </location>
</feature>
<dbReference type="Pfam" id="PF19683">
    <property type="entry name" value="DUF6185"/>
    <property type="match status" value="1"/>
</dbReference>